<comment type="caution">
    <text evidence="2">The sequence shown here is derived from an EMBL/GenBank/DDBJ whole genome shotgun (WGS) entry which is preliminary data.</text>
</comment>
<evidence type="ECO:0000313" key="2">
    <source>
        <dbReference type="EMBL" id="KAG0720297.1"/>
    </source>
</evidence>
<feature type="region of interest" description="Disordered" evidence="1">
    <location>
        <begin position="127"/>
        <end position="149"/>
    </location>
</feature>
<organism evidence="2 3">
    <name type="scientific">Chionoecetes opilio</name>
    <name type="common">Atlantic snow crab</name>
    <name type="synonym">Cancer opilio</name>
    <dbReference type="NCBI Taxonomy" id="41210"/>
    <lineage>
        <taxon>Eukaryota</taxon>
        <taxon>Metazoa</taxon>
        <taxon>Ecdysozoa</taxon>
        <taxon>Arthropoda</taxon>
        <taxon>Crustacea</taxon>
        <taxon>Multicrustacea</taxon>
        <taxon>Malacostraca</taxon>
        <taxon>Eumalacostraca</taxon>
        <taxon>Eucarida</taxon>
        <taxon>Decapoda</taxon>
        <taxon>Pleocyemata</taxon>
        <taxon>Brachyura</taxon>
        <taxon>Eubrachyura</taxon>
        <taxon>Majoidea</taxon>
        <taxon>Majidae</taxon>
        <taxon>Chionoecetes</taxon>
    </lineage>
</organism>
<dbReference type="AlphaFoldDB" id="A0A8J4Y418"/>
<gene>
    <name evidence="2" type="ORF">GWK47_048802</name>
</gene>
<sequence>MAPIIHLPLITFGRLGLTSTKSQPTKFRPRHPRMSSRAWMVVSPPTSGVPGGRSREAMVECFFKCGTSNKSLTTAGLERIKTIIESSKTRSDDLHIDLQRPFDENNQMTIQCHRSCVSSYTSKSHINRDLKRQEQASTKPLYAPSPSKRIKKSEASAFSFQEHSLFCGERCEAQPNPKNPSRWRKAKVCRTADRGPDRKPYKKVILEACHKRNDRWSREVMVRLQGAMSDLHAADARYHADCRCWFLSPKSVAQAKETKPDDKLDPAFQSLIIHMESNKSSVWTSVEVHNMYQENNGSQLSRSSLVQRLAE</sequence>
<name>A0A8J4Y418_CHIOP</name>
<evidence type="ECO:0000256" key="1">
    <source>
        <dbReference type="SAM" id="MobiDB-lite"/>
    </source>
</evidence>
<accession>A0A8J4Y418</accession>
<dbReference type="Proteomes" id="UP000770661">
    <property type="component" value="Unassembled WGS sequence"/>
</dbReference>
<keyword evidence="3" id="KW-1185">Reference proteome</keyword>
<protein>
    <submittedName>
        <fullName evidence="2">Uncharacterized protein</fullName>
    </submittedName>
</protein>
<dbReference type="EMBL" id="JACEEZ010013107">
    <property type="protein sequence ID" value="KAG0720297.1"/>
    <property type="molecule type" value="Genomic_DNA"/>
</dbReference>
<dbReference type="OrthoDB" id="10054888at2759"/>
<proteinExistence type="predicted"/>
<reference evidence="2" key="1">
    <citation type="submission" date="2020-07" db="EMBL/GenBank/DDBJ databases">
        <title>The High-quality genome of the commercially important snow crab, Chionoecetes opilio.</title>
        <authorList>
            <person name="Jeong J.-H."/>
            <person name="Ryu S."/>
        </authorList>
    </citation>
    <scope>NUCLEOTIDE SEQUENCE</scope>
    <source>
        <strain evidence="2">MADBK_172401_WGS</strain>
        <tissue evidence="2">Digestive gland</tissue>
    </source>
</reference>
<evidence type="ECO:0000313" key="3">
    <source>
        <dbReference type="Proteomes" id="UP000770661"/>
    </source>
</evidence>